<evidence type="ECO:0000256" key="3">
    <source>
        <dbReference type="ARBA" id="ARBA00023002"/>
    </source>
</evidence>
<keyword evidence="3" id="KW-0560">Oxidoreductase</keyword>
<dbReference type="GO" id="GO:0008726">
    <property type="term" value="F:alkanesulfonate monooxygenase activity"/>
    <property type="evidence" value="ECO:0007669"/>
    <property type="project" value="TreeGrafter"/>
</dbReference>
<evidence type="ECO:0000256" key="4">
    <source>
        <dbReference type="ARBA" id="ARBA00023033"/>
    </source>
</evidence>
<feature type="domain" description="Luciferase-like" evidence="5">
    <location>
        <begin position="12"/>
        <end position="180"/>
    </location>
</feature>
<dbReference type="InterPro" id="IPR036661">
    <property type="entry name" value="Luciferase-like_sf"/>
</dbReference>
<gene>
    <name evidence="6" type="ORF">BJY24_007162</name>
</gene>
<dbReference type="InterPro" id="IPR050172">
    <property type="entry name" value="SsuD_RutA_monooxygenase"/>
</dbReference>
<evidence type="ECO:0000256" key="2">
    <source>
        <dbReference type="ARBA" id="ARBA00022643"/>
    </source>
</evidence>
<dbReference type="AlphaFoldDB" id="A0A7W9PLQ5"/>
<evidence type="ECO:0000313" key="6">
    <source>
        <dbReference type="EMBL" id="MBB5918250.1"/>
    </source>
</evidence>
<keyword evidence="7" id="KW-1185">Reference proteome</keyword>
<evidence type="ECO:0000256" key="1">
    <source>
        <dbReference type="ARBA" id="ARBA00022630"/>
    </source>
</evidence>
<dbReference type="Pfam" id="PF00296">
    <property type="entry name" value="Bac_luciferase"/>
    <property type="match status" value="1"/>
</dbReference>
<dbReference type="NCBIfam" id="TIGR03621">
    <property type="entry name" value="F420_MSMEG_2516"/>
    <property type="match status" value="1"/>
</dbReference>
<dbReference type="SUPFAM" id="SSF51679">
    <property type="entry name" value="Bacterial luciferase-like"/>
    <property type="match status" value="1"/>
</dbReference>
<organism evidence="6 7">
    <name type="scientific">Nocardia transvalensis</name>
    <dbReference type="NCBI Taxonomy" id="37333"/>
    <lineage>
        <taxon>Bacteria</taxon>
        <taxon>Bacillati</taxon>
        <taxon>Actinomycetota</taxon>
        <taxon>Actinomycetes</taxon>
        <taxon>Mycobacteriales</taxon>
        <taxon>Nocardiaceae</taxon>
        <taxon>Nocardia</taxon>
    </lineage>
</organism>
<dbReference type="InterPro" id="IPR011251">
    <property type="entry name" value="Luciferase-like_dom"/>
</dbReference>
<keyword evidence="2" id="KW-0288">FMN</keyword>
<keyword evidence="1" id="KW-0285">Flavoprotein</keyword>
<keyword evidence="4" id="KW-0503">Monooxygenase</keyword>
<reference evidence="6 7" key="1">
    <citation type="submission" date="2020-08" db="EMBL/GenBank/DDBJ databases">
        <title>Sequencing the genomes of 1000 actinobacteria strains.</title>
        <authorList>
            <person name="Klenk H.-P."/>
        </authorList>
    </citation>
    <scope>NUCLEOTIDE SEQUENCE [LARGE SCALE GENOMIC DNA]</scope>
    <source>
        <strain evidence="6 7">DSM 43582</strain>
    </source>
</reference>
<comment type="caution">
    <text evidence="6">The sequence shown here is derived from an EMBL/GenBank/DDBJ whole genome shotgun (WGS) entry which is preliminary data.</text>
</comment>
<dbReference type="InterPro" id="IPR019923">
    <property type="entry name" value="Lucif-like_OxRdtase_MSMEG_2516"/>
</dbReference>
<sequence length="296" mass="32305">MEERNGVTPRPFRFAVGVAAAGSRAEWREKARRAEDLGYDVITVPDHLGMISPFPVLVTLAEATERLRVGTMVLNAGFYRPALLARDVATTDLLTDGRLELGLGAGPDFAKPEFEVAGLPFPSGRKRIEYLNDTITEIRKLFAGEHEPPVRRHIPLLVAGLGDRLLRVAAEHADIVSLAGIPVGTDIDSDETGDAAFARRVDFVRDAAGARFAEVELSLLLQGVEIEGHGGDLSLAERFNPELSEAQLRYLPGVLHGSAQGVADTLRHYREDHAVNYYLVNEAHMTAMAPVIDLLR</sequence>
<dbReference type="PANTHER" id="PTHR42847:SF4">
    <property type="entry name" value="ALKANESULFONATE MONOOXYGENASE-RELATED"/>
    <property type="match status" value="1"/>
</dbReference>
<proteinExistence type="predicted"/>
<dbReference type="GO" id="GO:0046306">
    <property type="term" value="P:alkanesulfonate catabolic process"/>
    <property type="evidence" value="ECO:0007669"/>
    <property type="project" value="TreeGrafter"/>
</dbReference>
<dbReference type="Gene3D" id="3.20.20.30">
    <property type="entry name" value="Luciferase-like domain"/>
    <property type="match status" value="1"/>
</dbReference>
<name>A0A7W9PLQ5_9NOCA</name>
<evidence type="ECO:0000259" key="5">
    <source>
        <dbReference type="Pfam" id="PF00296"/>
    </source>
</evidence>
<dbReference type="EMBL" id="JACHIT010000002">
    <property type="protein sequence ID" value="MBB5918250.1"/>
    <property type="molecule type" value="Genomic_DNA"/>
</dbReference>
<dbReference type="RefSeq" id="WP_246829497.1">
    <property type="nucleotide sequence ID" value="NZ_JACHIT010000002.1"/>
</dbReference>
<dbReference type="PANTHER" id="PTHR42847">
    <property type="entry name" value="ALKANESULFONATE MONOOXYGENASE"/>
    <property type="match status" value="1"/>
</dbReference>
<protein>
    <submittedName>
        <fullName evidence="6">Putative F420-dependent oxidoreductase</fullName>
    </submittedName>
</protein>
<evidence type="ECO:0000313" key="7">
    <source>
        <dbReference type="Proteomes" id="UP000540412"/>
    </source>
</evidence>
<dbReference type="Proteomes" id="UP000540412">
    <property type="component" value="Unassembled WGS sequence"/>
</dbReference>
<accession>A0A7W9PLQ5</accession>